<evidence type="ECO:0000313" key="6">
    <source>
        <dbReference type="Proteomes" id="UP000726737"/>
    </source>
</evidence>
<protein>
    <recommendedName>
        <fullName evidence="7">Galactose oxidase</fullName>
    </recommendedName>
</protein>
<feature type="region of interest" description="Disordered" evidence="3">
    <location>
        <begin position="45"/>
        <end position="72"/>
    </location>
</feature>
<evidence type="ECO:0000313" key="5">
    <source>
        <dbReference type="EMBL" id="KAG0254369.1"/>
    </source>
</evidence>
<keyword evidence="4" id="KW-0812">Transmembrane</keyword>
<dbReference type="PANTHER" id="PTHR46093:SF18">
    <property type="entry name" value="FIBRONECTIN TYPE-III DOMAIN-CONTAINING PROTEIN"/>
    <property type="match status" value="1"/>
</dbReference>
<feature type="region of interest" description="Disordered" evidence="3">
    <location>
        <begin position="489"/>
        <end position="553"/>
    </location>
</feature>
<dbReference type="Pfam" id="PF24681">
    <property type="entry name" value="Kelch_KLHDC2_KLHL20_DRC7"/>
    <property type="match status" value="1"/>
</dbReference>
<evidence type="ECO:0000256" key="1">
    <source>
        <dbReference type="ARBA" id="ARBA00022441"/>
    </source>
</evidence>
<feature type="compositionally biased region" description="Low complexity" evidence="3">
    <location>
        <begin position="681"/>
        <end position="706"/>
    </location>
</feature>
<gene>
    <name evidence="5" type="ORF">BG011_005805</name>
</gene>
<feature type="region of interest" description="Disordered" evidence="3">
    <location>
        <begin position="628"/>
        <end position="706"/>
    </location>
</feature>
<sequence>MQRRPRTTTEQVVRGLVLSFALSSLSSSPSTITIFSTTHAQFTSTPIPSSTSLDPDPSASTTPPTPSPSTVAPTSFVSLASAASKSHIYYHGGRLNTKEVTNSNELFSIDITRSWSISSPAWTNLTIPLSGSIMPPMTSRHSATMSKDLTKLYITAPTGDTSAPFLYTYDIQTGAWSAQDAPPAKDAYLLTDTATGAIWYFGGTLNEFETNEIDRFLNGSWNTNIAVRDPLLGGNGSTSLMNKFSHGTAHILGTKIYLFGGFSVTHNVNGINGTKSYQSFQSIPWIDISTGTPTIGNQLTLGPVPPPRQDHCSVLTSSKRVIVFGGYDMNARATLADMWSLDLMTLTWQQIIAVNPMPPRFGHNCNLVGANMIVFGGRSSGYLQVDVGYNKDIQVYDVMKASWQNTYVPKEDLTPPSLPIGAEANDGPGVDRGDSGLSTGGIIGIVLAVVVLVAVILGAVLYRKRRKRIEIREAEVEKEAYLASLASDVGTEVTDSRRESSSNRRQRSHRNNPYQTSAASPRSTSTRHLNSRASTAPHTPGQSHYGGSIGAEPGAEEELLSDGIAEAPGGVQYLMQHLPDGTIAVQPVYLDHQPLQLHHSPNMMYSENSSLKGYVNPPKIPPASAAAIAATGGEATSGAQGSSNPIPREFVPPPSPSPPAPAHSTNQTHGPFASPALANVSSIRTPLSSPSSPLSQYQSSPRLSRR</sequence>
<dbReference type="Gene3D" id="2.120.10.80">
    <property type="entry name" value="Kelch-type beta propeller"/>
    <property type="match status" value="2"/>
</dbReference>
<dbReference type="EMBL" id="JAAAJA010000406">
    <property type="protein sequence ID" value="KAG0254369.1"/>
    <property type="molecule type" value="Genomic_DNA"/>
</dbReference>
<name>A0A9P6PUK4_9FUNG</name>
<proteinExistence type="predicted"/>
<keyword evidence="1" id="KW-0880">Kelch repeat</keyword>
<dbReference type="Proteomes" id="UP000726737">
    <property type="component" value="Unassembled WGS sequence"/>
</dbReference>
<keyword evidence="2" id="KW-0677">Repeat</keyword>
<dbReference type="OrthoDB" id="10251809at2759"/>
<organism evidence="5 6">
    <name type="scientific">Mortierella polycephala</name>
    <dbReference type="NCBI Taxonomy" id="41804"/>
    <lineage>
        <taxon>Eukaryota</taxon>
        <taxon>Fungi</taxon>
        <taxon>Fungi incertae sedis</taxon>
        <taxon>Mucoromycota</taxon>
        <taxon>Mortierellomycotina</taxon>
        <taxon>Mortierellomycetes</taxon>
        <taxon>Mortierellales</taxon>
        <taxon>Mortierellaceae</taxon>
        <taxon>Mortierella</taxon>
    </lineage>
</organism>
<feature type="compositionally biased region" description="Polar residues" evidence="3">
    <location>
        <begin position="531"/>
        <end position="542"/>
    </location>
</feature>
<keyword evidence="4" id="KW-0472">Membrane</keyword>
<evidence type="ECO:0000256" key="3">
    <source>
        <dbReference type="SAM" id="MobiDB-lite"/>
    </source>
</evidence>
<feature type="compositionally biased region" description="Low complexity" evidence="3">
    <location>
        <begin position="628"/>
        <end position="643"/>
    </location>
</feature>
<dbReference type="PANTHER" id="PTHR46093">
    <property type="entry name" value="ACYL-COA-BINDING DOMAIN-CONTAINING PROTEIN 5"/>
    <property type="match status" value="1"/>
</dbReference>
<evidence type="ECO:0000256" key="2">
    <source>
        <dbReference type="ARBA" id="ARBA00022737"/>
    </source>
</evidence>
<evidence type="ECO:0008006" key="7">
    <source>
        <dbReference type="Google" id="ProtNLM"/>
    </source>
</evidence>
<feature type="compositionally biased region" description="Pro residues" evidence="3">
    <location>
        <begin position="650"/>
        <end position="661"/>
    </location>
</feature>
<keyword evidence="6" id="KW-1185">Reference proteome</keyword>
<dbReference type="InterPro" id="IPR015915">
    <property type="entry name" value="Kelch-typ_b-propeller"/>
</dbReference>
<dbReference type="InterPro" id="IPR011043">
    <property type="entry name" value="Gal_Oxase/kelch_b-propeller"/>
</dbReference>
<accession>A0A9P6PUK4</accession>
<dbReference type="AlphaFoldDB" id="A0A9P6PUK4"/>
<reference evidence="5" key="1">
    <citation type="journal article" date="2020" name="Fungal Divers.">
        <title>Resolving the Mortierellaceae phylogeny through synthesis of multi-gene phylogenetics and phylogenomics.</title>
        <authorList>
            <person name="Vandepol N."/>
            <person name="Liber J."/>
            <person name="Desiro A."/>
            <person name="Na H."/>
            <person name="Kennedy M."/>
            <person name="Barry K."/>
            <person name="Grigoriev I.V."/>
            <person name="Miller A.N."/>
            <person name="O'Donnell K."/>
            <person name="Stajich J.E."/>
            <person name="Bonito G."/>
        </authorList>
    </citation>
    <scope>NUCLEOTIDE SEQUENCE</scope>
    <source>
        <strain evidence="5">KOD948</strain>
    </source>
</reference>
<feature type="transmembrane region" description="Helical" evidence="4">
    <location>
        <begin position="441"/>
        <end position="462"/>
    </location>
</feature>
<keyword evidence="4" id="KW-1133">Transmembrane helix</keyword>
<evidence type="ECO:0000256" key="4">
    <source>
        <dbReference type="SAM" id="Phobius"/>
    </source>
</evidence>
<comment type="caution">
    <text evidence="5">The sequence shown here is derived from an EMBL/GenBank/DDBJ whole genome shotgun (WGS) entry which is preliminary data.</text>
</comment>
<feature type="compositionally biased region" description="Low complexity" evidence="3">
    <location>
        <begin position="516"/>
        <end position="527"/>
    </location>
</feature>
<dbReference type="SUPFAM" id="SSF50965">
    <property type="entry name" value="Galactose oxidase, central domain"/>
    <property type="match status" value="1"/>
</dbReference>